<dbReference type="PANTHER" id="PTHR10794">
    <property type="entry name" value="ABHYDROLASE DOMAIN-CONTAINING PROTEIN"/>
    <property type="match status" value="1"/>
</dbReference>
<dbReference type="PIRSF" id="PIRSF005211">
    <property type="entry name" value="Ab_hydro_YheT"/>
    <property type="match status" value="1"/>
</dbReference>
<feature type="active site" description="Charge relay system" evidence="2">
    <location>
        <position position="144"/>
    </location>
</feature>
<evidence type="ECO:0000313" key="5">
    <source>
        <dbReference type="Proteomes" id="UP000238385"/>
    </source>
</evidence>
<reference evidence="4 5" key="1">
    <citation type="submission" date="2018-03" db="EMBL/GenBank/DDBJ databases">
        <title>Marinobacter brunus sp. nov., a marine bacterium of Gamma-proteobacteria isolated from the surface seawater of the South China Sea.</title>
        <authorList>
            <person name="Cheng H."/>
            <person name="Wu Y.-H."/>
            <person name="Xamxidin M."/>
            <person name="Xu X.-W."/>
        </authorList>
    </citation>
    <scope>NUCLEOTIDE SEQUENCE [LARGE SCALE GENOMIC DNA]</scope>
    <source>
        <strain evidence="4 5">JCM 30472</strain>
    </source>
</reference>
<dbReference type="InterPro" id="IPR000073">
    <property type="entry name" value="AB_hydrolase_1"/>
</dbReference>
<dbReference type="InterPro" id="IPR029058">
    <property type="entry name" value="AB_hydrolase_fold"/>
</dbReference>
<feature type="domain" description="AB hydrolase-1" evidence="3">
    <location>
        <begin position="68"/>
        <end position="307"/>
    </location>
</feature>
<dbReference type="GO" id="GO:0047372">
    <property type="term" value="F:monoacylglycerol lipase activity"/>
    <property type="evidence" value="ECO:0007669"/>
    <property type="project" value="TreeGrafter"/>
</dbReference>
<dbReference type="PANTHER" id="PTHR10794:SF94">
    <property type="entry name" value="ESTERASE YHET-RELATED"/>
    <property type="match status" value="1"/>
</dbReference>
<dbReference type="SUPFAM" id="SSF53474">
    <property type="entry name" value="alpha/beta-Hydrolases"/>
    <property type="match status" value="1"/>
</dbReference>
<dbReference type="AlphaFoldDB" id="A0A2T1KH06"/>
<feature type="active site" description="Charge relay system" evidence="2">
    <location>
        <position position="271"/>
    </location>
</feature>
<dbReference type="InterPro" id="IPR012020">
    <property type="entry name" value="ABHD4"/>
</dbReference>
<keyword evidence="4" id="KW-0378">Hydrolase</keyword>
<protein>
    <submittedName>
        <fullName evidence="4">Alpha/beta hydrolase</fullName>
    </submittedName>
</protein>
<dbReference type="OrthoDB" id="332676at2"/>
<comment type="caution">
    <text evidence="4">The sequence shown here is derived from an EMBL/GenBank/DDBJ whole genome shotgun (WGS) entry which is preliminary data.</text>
</comment>
<evidence type="ECO:0000256" key="2">
    <source>
        <dbReference type="PIRSR" id="PIRSR005211-1"/>
    </source>
</evidence>
<dbReference type="Gene3D" id="3.40.50.1820">
    <property type="entry name" value="alpha/beta hydrolase"/>
    <property type="match status" value="1"/>
</dbReference>
<feature type="active site" description="Charge relay system" evidence="2">
    <location>
        <position position="300"/>
    </location>
</feature>
<proteinExistence type="inferred from homology"/>
<evidence type="ECO:0000259" key="3">
    <source>
        <dbReference type="Pfam" id="PF00561"/>
    </source>
</evidence>
<dbReference type="EMBL" id="PXNN01000006">
    <property type="protein sequence ID" value="PSF09340.1"/>
    <property type="molecule type" value="Genomic_DNA"/>
</dbReference>
<organism evidence="4 5">
    <name type="scientific">Marinobacter halophilus</name>
    <dbReference type="NCBI Taxonomy" id="1323740"/>
    <lineage>
        <taxon>Bacteria</taxon>
        <taxon>Pseudomonadati</taxon>
        <taxon>Pseudomonadota</taxon>
        <taxon>Gammaproteobacteria</taxon>
        <taxon>Pseudomonadales</taxon>
        <taxon>Marinobacteraceae</taxon>
        <taxon>Marinobacter</taxon>
    </lineage>
</organism>
<accession>A0A2T1KH06</accession>
<dbReference type="Pfam" id="PF00561">
    <property type="entry name" value="Abhydrolase_1"/>
    <property type="match status" value="1"/>
</dbReference>
<comment type="similarity">
    <text evidence="1">Belongs to the AB hydrolase superfamily. AB hydrolase 4 family.</text>
</comment>
<dbReference type="Proteomes" id="UP000238385">
    <property type="component" value="Unassembled WGS sequence"/>
</dbReference>
<name>A0A2T1KH06_9GAMM</name>
<dbReference type="GO" id="GO:0034338">
    <property type="term" value="F:short-chain carboxylesterase activity"/>
    <property type="evidence" value="ECO:0007669"/>
    <property type="project" value="TreeGrafter"/>
</dbReference>
<gene>
    <name evidence="4" type="ORF">C7H08_04515</name>
</gene>
<keyword evidence="5" id="KW-1185">Reference proteome</keyword>
<evidence type="ECO:0000256" key="1">
    <source>
        <dbReference type="ARBA" id="ARBA00010884"/>
    </source>
</evidence>
<dbReference type="InterPro" id="IPR050960">
    <property type="entry name" value="AB_hydrolase_4_sf"/>
</dbReference>
<sequence length="326" mass="37037">MKGQNLHRSSHHPYRPPVWLRNGHVQSVWPTLFRNVPMPAPQTDIIATPDDDELHLDWYRQGSDRLAIISHGLEGHSRRPYVLGLARALMADGWDVLAWNFRSCGGVMNHQPRFYHSGATEDLHTVVSHALGASYTNVFLSGFSMGGNLTLLYLAQQSERIDSRISGAVTYSVPADLAGSADMLALPSRKIYMQRFLRDLHGKMQQKAERFPGLIDVDGFENIRTFHQFDDRYTAPLHGFKDAQDYWASCSALFRLKDIRVPALMVNAADDPFLSPQCFPESRKTLGAYVKVEMPKWGGHVGFVEHAKDGYYWSERRALDFVRTIY</sequence>
<evidence type="ECO:0000313" key="4">
    <source>
        <dbReference type="EMBL" id="PSF09340.1"/>
    </source>
</evidence>